<keyword evidence="3" id="KW-0862">Zinc</keyword>
<dbReference type="Pfam" id="PF01428">
    <property type="entry name" value="zf-AN1"/>
    <property type="match status" value="2"/>
</dbReference>
<comment type="caution">
    <text evidence="6">The sequence shown here is derived from an EMBL/GenBank/DDBJ whole genome shotgun (WGS) entry which is preliminary data.</text>
</comment>
<dbReference type="AlphaFoldDB" id="A0A8T3D3E6"/>
<dbReference type="SUPFAM" id="SSF118310">
    <property type="entry name" value="AN1-like Zinc finger"/>
    <property type="match status" value="2"/>
</dbReference>
<keyword evidence="1" id="KW-0479">Metal-binding</keyword>
<evidence type="ECO:0000256" key="1">
    <source>
        <dbReference type="ARBA" id="ARBA00022723"/>
    </source>
</evidence>
<dbReference type="OrthoDB" id="431929at2759"/>
<organism evidence="6 7">
    <name type="scientific">Albula goreensis</name>
    <dbReference type="NCBI Taxonomy" id="1534307"/>
    <lineage>
        <taxon>Eukaryota</taxon>
        <taxon>Metazoa</taxon>
        <taxon>Chordata</taxon>
        <taxon>Craniata</taxon>
        <taxon>Vertebrata</taxon>
        <taxon>Euteleostomi</taxon>
        <taxon>Actinopterygii</taxon>
        <taxon>Neopterygii</taxon>
        <taxon>Teleostei</taxon>
        <taxon>Albuliformes</taxon>
        <taxon>Albulidae</taxon>
        <taxon>Albula</taxon>
    </lineage>
</organism>
<dbReference type="PANTHER" id="PTHR14677">
    <property type="entry name" value="ARSENITE INDUCUBLE RNA ASSOCIATED PROTEIN AIP-1-RELATED"/>
    <property type="match status" value="1"/>
</dbReference>
<evidence type="ECO:0000313" key="7">
    <source>
        <dbReference type="Proteomes" id="UP000829720"/>
    </source>
</evidence>
<proteinExistence type="predicted"/>
<protein>
    <recommendedName>
        <fullName evidence="5">AN1-type domain-containing protein</fullName>
    </recommendedName>
</protein>
<evidence type="ECO:0000313" key="6">
    <source>
        <dbReference type="EMBL" id="KAI1889148.1"/>
    </source>
</evidence>
<dbReference type="GO" id="GO:0035617">
    <property type="term" value="P:stress granule disassembly"/>
    <property type="evidence" value="ECO:0007669"/>
    <property type="project" value="TreeGrafter"/>
</dbReference>
<dbReference type="GO" id="GO:0008270">
    <property type="term" value="F:zinc ion binding"/>
    <property type="evidence" value="ECO:0007669"/>
    <property type="project" value="UniProtKB-KW"/>
</dbReference>
<evidence type="ECO:0000256" key="2">
    <source>
        <dbReference type="ARBA" id="ARBA00022771"/>
    </source>
</evidence>
<dbReference type="InterPro" id="IPR000058">
    <property type="entry name" value="Znf_AN1"/>
</dbReference>
<dbReference type="Pfam" id="PF25327">
    <property type="entry name" value="UBL_ZFAND1"/>
    <property type="match status" value="1"/>
</dbReference>
<evidence type="ECO:0000256" key="3">
    <source>
        <dbReference type="ARBA" id="ARBA00022833"/>
    </source>
</evidence>
<reference evidence="6" key="1">
    <citation type="submission" date="2021-01" db="EMBL/GenBank/DDBJ databases">
        <authorList>
            <person name="Zahm M."/>
            <person name="Roques C."/>
            <person name="Cabau C."/>
            <person name="Klopp C."/>
            <person name="Donnadieu C."/>
            <person name="Jouanno E."/>
            <person name="Lampietro C."/>
            <person name="Louis A."/>
            <person name="Herpin A."/>
            <person name="Echchiki A."/>
            <person name="Berthelot C."/>
            <person name="Parey E."/>
            <person name="Roest-Crollius H."/>
            <person name="Braasch I."/>
            <person name="Postlethwait J."/>
            <person name="Bobe J."/>
            <person name="Montfort J."/>
            <person name="Bouchez O."/>
            <person name="Begum T."/>
            <person name="Mejri S."/>
            <person name="Adams A."/>
            <person name="Chen W.-J."/>
            <person name="Guiguen Y."/>
        </authorList>
    </citation>
    <scope>NUCLEOTIDE SEQUENCE</scope>
    <source>
        <tissue evidence="6">Blood</tissue>
    </source>
</reference>
<evidence type="ECO:0000259" key="5">
    <source>
        <dbReference type="PROSITE" id="PS51039"/>
    </source>
</evidence>
<keyword evidence="7" id="KW-1185">Reference proteome</keyword>
<name>A0A8T3D3E6_9TELE</name>
<gene>
    <name evidence="6" type="ORF">AGOR_G00176090</name>
</gene>
<dbReference type="EMBL" id="JAERUA010000016">
    <property type="protein sequence ID" value="KAI1889148.1"/>
    <property type="molecule type" value="Genomic_DNA"/>
</dbReference>
<dbReference type="InterPro" id="IPR057358">
    <property type="entry name" value="UBL_ZFAND1-like"/>
</dbReference>
<sequence>MAELDIGEHCNIQSCHQKDFLPFVCDSCSGVFCAEHRSRESHSCPEIPVKKEVLTSGGSTSYQCTFEGCKGKELLPVQCPECQKNFCLAHRHQDDHKCEKLEAPKPRMAATQQLVKNIVESKKGLPASKGRKGAKNSATAAKVALMKLKLHAAGDKGLPQTERTYFQVFLPKEAKESSLPMFFCSKWSIGKVVDYAASLASLKNNNNVLTAKKLRLCHPQTGEALRMDDTLLSWLSHSECPLYNGGNVILEYLDNDCTELEDVSVYLPQS</sequence>
<dbReference type="SMART" id="SM00154">
    <property type="entry name" value="ZnF_AN1"/>
    <property type="match status" value="2"/>
</dbReference>
<feature type="domain" description="AN1-type" evidence="5">
    <location>
        <begin position="58"/>
        <end position="106"/>
    </location>
</feature>
<dbReference type="Proteomes" id="UP000829720">
    <property type="component" value="Unassembled WGS sequence"/>
</dbReference>
<dbReference type="GO" id="GO:0010494">
    <property type="term" value="C:cytoplasmic stress granule"/>
    <property type="evidence" value="ECO:0007669"/>
    <property type="project" value="TreeGrafter"/>
</dbReference>
<feature type="domain" description="AN1-type" evidence="5">
    <location>
        <begin position="4"/>
        <end position="52"/>
    </location>
</feature>
<dbReference type="InterPro" id="IPR035896">
    <property type="entry name" value="AN1-like_Znf"/>
</dbReference>
<evidence type="ECO:0000256" key="4">
    <source>
        <dbReference type="PROSITE-ProRule" id="PRU00449"/>
    </source>
</evidence>
<dbReference type="PANTHER" id="PTHR14677:SF37">
    <property type="entry name" value="AN1-TYPE ZINC FINGER PROTEIN 1"/>
    <property type="match status" value="1"/>
</dbReference>
<dbReference type="Gene3D" id="4.10.1110.10">
    <property type="entry name" value="AN1-like Zinc finger"/>
    <property type="match status" value="2"/>
</dbReference>
<dbReference type="PROSITE" id="PS51039">
    <property type="entry name" value="ZF_AN1"/>
    <property type="match status" value="2"/>
</dbReference>
<keyword evidence="2 4" id="KW-0863">Zinc-finger</keyword>
<accession>A0A8T3D3E6</accession>